<proteinExistence type="inferred from homology"/>
<feature type="transmembrane region" description="Helical" evidence="3">
    <location>
        <begin position="336"/>
        <end position="356"/>
    </location>
</feature>
<organism evidence="4">
    <name type="scientific">Fonticula alba</name>
    <name type="common">Slime mold</name>
    <dbReference type="NCBI Taxonomy" id="691883"/>
    <lineage>
        <taxon>Eukaryota</taxon>
        <taxon>Rotosphaerida</taxon>
        <taxon>Fonticulaceae</taxon>
        <taxon>Fonticula</taxon>
    </lineage>
</organism>
<evidence type="ECO:0000313" key="5">
    <source>
        <dbReference type="Proteomes" id="UP000030693"/>
    </source>
</evidence>
<dbReference type="OrthoDB" id="433512at2759"/>
<comment type="similarity">
    <text evidence="1">Belongs to the major facilitator superfamily.</text>
</comment>
<sequence>MTATTRQSTTPGFDDQMESSSLLKPATTLSGNQHPISGVNSDAMPMLSKSGGGGGTISTGPNALDSDTAMQVLEDEDVGLDIPAPRPSMALKILYGMPQLGTFFSNTLLNQWLTYYYLPPGEPQRISASVFGVLLVLGRLANAFCDPPVGYLSDRSRLRLGRRIPFMLFGAPFLAIFFSSLWFPPYPGNNSLHPGQTQNAVYFTFMFMLYNVAFAFVTAPWTALSPEITREKSDRVMLATFSGLFSLAGNLLGAMIGPFQANHQDGLNFLGIQFASGLQFCGAMAGLLLLVCFWVPLLVIKENPNAPRPPPHNIVKELIVTVKNPAFRSLIGITSFLPMGVVFVGTGLPYLCTQILEAAPNDPDPGLVKPGTGESWTGLIAGIMIAGALLCMPFVGPLAQRFGKKIVMLFSTILMALLVFSISFVKFFPDPAIPTLIGVAIMAIPASVSFILPSAIYGDVVDFDSRRSGQRREGIYAGANAFSNKIFMAIGSAAIVYILELGATRADPIGIVVLYSVAGLVMALGALLFSTHPIRD</sequence>
<dbReference type="Pfam" id="PF13347">
    <property type="entry name" value="MFS_2"/>
    <property type="match status" value="1"/>
</dbReference>
<dbReference type="OMA" id="AFAIGFN"/>
<evidence type="ECO:0000256" key="3">
    <source>
        <dbReference type="SAM" id="Phobius"/>
    </source>
</evidence>
<reference evidence="4" key="1">
    <citation type="submission" date="2013-04" db="EMBL/GenBank/DDBJ databases">
        <title>The Genome Sequence of Fonticula alba ATCC 38817.</title>
        <authorList>
            <consortium name="The Broad Institute Genomics Platform"/>
            <person name="Russ C."/>
            <person name="Cuomo C."/>
            <person name="Burger G."/>
            <person name="Gray M.W."/>
            <person name="Holland P.W.H."/>
            <person name="King N."/>
            <person name="Lang F.B.F."/>
            <person name="Roger A.J."/>
            <person name="Ruiz-Trillo I."/>
            <person name="Brown M."/>
            <person name="Walker B."/>
            <person name="Young S."/>
            <person name="Zeng Q."/>
            <person name="Gargeya S."/>
            <person name="Fitzgerald M."/>
            <person name="Haas B."/>
            <person name="Abouelleil A."/>
            <person name="Allen A.W."/>
            <person name="Alvarado L."/>
            <person name="Arachchi H.M."/>
            <person name="Berlin A.M."/>
            <person name="Chapman S.B."/>
            <person name="Gainer-Dewar J."/>
            <person name="Goldberg J."/>
            <person name="Griggs A."/>
            <person name="Gujja S."/>
            <person name="Hansen M."/>
            <person name="Howarth C."/>
            <person name="Imamovic A."/>
            <person name="Ireland A."/>
            <person name="Larimer J."/>
            <person name="McCowan C."/>
            <person name="Murphy C."/>
            <person name="Pearson M."/>
            <person name="Poon T.W."/>
            <person name="Priest M."/>
            <person name="Roberts A."/>
            <person name="Saif S."/>
            <person name="Shea T."/>
            <person name="Sisk P."/>
            <person name="Sykes S."/>
            <person name="Wortman J."/>
            <person name="Nusbaum C."/>
            <person name="Birren B."/>
        </authorList>
    </citation>
    <scope>NUCLEOTIDE SEQUENCE [LARGE SCALE GENOMIC DNA]</scope>
    <source>
        <strain evidence="4">ATCC 38817</strain>
    </source>
</reference>
<dbReference type="PANTHER" id="PTHR11328">
    <property type="entry name" value="MAJOR FACILITATOR SUPERFAMILY DOMAIN-CONTAINING PROTEIN"/>
    <property type="match status" value="1"/>
</dbReference>
<dbReference type="GO" id="GO:0008643">
    <property type="term" value="P:carbohydrate transport"/>
    <property type="evidence" value="ECO:0007669"/>
    <property type="project" value="InterPro"/>
</dbReference>
<dbReference type="PANTHER" id="PTHR11328:SF24">
    <property type="entry name" value="MAJOR FACILITATOR SUPERFAMILY (MFS) PROFILE DOMAIN-CONTAINING PROTEIN"/>
    <property type="match status" value="1"/>
</dbReference>
<keyword evidence="3" id="KW-0472">Membrane</keyword>
<feature type="transmembrane region" description="Helical" evidence="3">
    <location>
        <begin position="166"/>
        <end position="183"/>
    </location>
</feature>
<dbReference type="Gene3D" id="1.20.1250.20">
    <property type="entry name" value="MFS general substrate transporter like domains"/>
    <property type="match status" value="2"/>
</dbReference>
<feature type="transmembrane region" description="Helical" evidence="3">
    <location>
        <begin position="437"/>
        <end position="461"/>
    </location>
</feature>
<feature type="transmembrane region" description="Helical" evidence="3">
    <location>
        <begin position="236"/>
        <end position="257"/>
    </location>
</feature>
<dbReference type="AlphaFoldDB" id="A0A058Z234"/>
<feature type="compositionally biased region" description="Polar residues" evidence="2">
    <location>
        <begin position="26"/>
        <end position="40"/>
    </location>
</feature>
<gene>
    <name evidence="4" type="ORF">H696_05247</name>
</gene>
<dbReference type="InterPro" id="IPR039672">
    <property type="entry name" value="MFS_2"/>
</dbReference>
<evidence type="ECO:0008006" key="6">
    <source>
        <dbReference type="Google" id="ProtNLM"/>
    </source>
</evidence>
<dbReference type="Proteomes" id="UP000030693">
    <property type="component" value="Unassembled WGS sequence"/>
</dbReference>
<keyword evidence="5" id="KW-1185">Reference proteome</keyword>
<name>A0A058Z234_FONAL</name>
<feature type="region of interest" description="Disordered" evidence="2">
    <location>
        <begin position="26"/>
        <end position="60"/>
    </location>
</feature>
<feature type="transmembrane region" description="Helical" evidence="3">
    <location>
        <begin position="406"/>
        <end position="425"/>
    </location>
</feature>
<accession>A0A058Z234</accession>
<keyword evidence="3" id="KW-0812">Transmembrane</keyword>
<evidence type="ECO:0000256" key="2">
    <source>
        <dbReference type="SAM" id="MobiDB-lite"/>
    </source>
</evidence>
<dbReference type="GeneID" id="20529972"/>
<dbReference type="GO" id="GO:0005886">
    <property type="term" value="C:plasma membrane"/>
    <property type="evidence" value="ECO:0007669"/>
    <property type="project" value="TreeGrafter"/>
</dbReference>
<feature type="transmembrane region" description="Helical" evidence="3">
    <location>
        <begin position="482"/>
        <end position="503"/>
    </location>
</feature>
<dbReference type="SUPFAM" id="SSF103473">
    <property type="entry name" value="MFS general substrate transporter"/>
    <property type="match status" value="1"/>
</dbReference>
<dbReference type="STRING" id="691883.A0A058Z234"/>
<dbReference type="InterPro" id="IPR036259">
    <property type="entry name" value="MFS_trans_sf"/>
</dbReference>
<dbReference type="EMBL" id="KB932209">
    <property type="protein sequence ID" value="KCV68330.1"/>
    <property type="molecule type" value="Genomic_DNA"/>
</dbReference>
<dbReference type="GO" id="GO:0015293">
    <property type="term" value="F:symporter activity"/>
    <property type="evidence" value="ECO:0007669"/>
    <property type="project" value="InterPro"/>
</dbReference>
<feature type="transmembrane region" description="Helical" evidence="3">
    <location>
        <begin position="509"/>
        <end position="529"/>
    </location>
</feature>
<feature type="transmembrane region" description="Helical" evidence="3">
    <location>
        <begin position="376"/>
        <end position="399"/>
    </location>
</feature>
<keyword evidence="3" id="KW-1133">Transmembrane helix</keyword>
<protein>
    <recommendedName>
        <fullName evidence="6">Major facilitator superfamily (MFS) profile domain-containing protein</fullName>
    </recommendedName>
</protein>
<feature type="transmembrane region" description="Helical" evidence="3">
    <location>
        <begin position="203"/>
        <end position="224"/>
    </location>
</feature>
<evidence type="ECO:0000313" key="4">
    <source>
        <dbReference type="EMBL" id="KCV68330.1"/>
    </source>
</evidence>
<evidence type="ECO:0000256" key="1">
    <source>
        <dbReference type="ARBA" id="ARBA00008335"/>
    </source>
</evidence>
<dbReference type="RefSeq" id="XP_009497384.1">
    <property type="nucleotide sequence ID" value="XM_009499109.1"/>
</dbReference>
<feature type="transmembrane region" description="Helical" evidence="3">
    <location>
        <begin position="277"/>
        <end position="300"/>
    </location>
</feature>